<dbReference type="Proteomes" id="UP000806378">
    <property type="component" value="Unassembled WGS sequence"/>
</dbReference>
<comment type="caution">
    <text evidence="2">The sequence shown here is derived from an EMBL/GenBank/DDBJ whole genome shotgun (WGS) entry which is preliminary data.</text>
</comment>
<proteinExistence type="predicted"/>
<organism evidence="2 3">
    <name type="scientific">Corymbia citriodora subsp. variegata</name>
    <dbReference type="NCBI Taxonomy" id="360336"/>
    <lineage>
        <taxon>Eukaryota</taxon>
        <taxon>Viridiplantae</taxon>
        <taxon>Streptophyta</taxon>
        <taxon>Embryophyta</taxon>
        <taxon>Tracheophyta</taxon>
        <taxon>Spermatophyta</taxon>
        <taxon>Magnoliopsida</taxon>
        <taxon>eudicotyledons</taxon>
        <taxon>Gunneridae</taxon>
        <taxon>Pentapetalae</taxon>
        <taxon>rosids</taxon>
        <taxon>malvids</taxon>
        <taxon>Myrtales</taxon>
        <taxon>Myrtaceae</taxon>
        <taxon>Myrtoideae</taxon>
        <taxon>Eucalypteae</taxon>
        <taxon>Corymbia</taxon>
    </lineage>
</organism>
<sequence>MQRESSRRSKRSTWISSEMARPCGVSGARTAELDRVRREDGMEWARGRTGGRQSHPFSVKRDCSRFHHSSETVPGVVTPAAATMSTAKSAIPSHLFRIPA</sequence>
<keyword evidence="3" id="KW-1185">Reference proteome</keyword>
<evidence type="ECO:0000313" key="2">
    <source>
        <dbReference type="EMBL" id="KAF7846591.1"/>
    </source>
</evidence>
<dbReference type="EMBL" id="MU092474">
    <property type="protein sequence ID" value="KAF7846591.1"/>
    <property type="molecule type" value="Genomic_DNA"/>
</dbReference>
<evidence type="ECO:0000256" key="1">
    <source>
        <dbReference type="SAM" id="MobiDB-lite"/>
    </source>
</evidence>
<feature type="region of interest" description="Disordered" evidence="1">
    <location>
        <begin position="1"/>
        <end position="25"/>
    </location>
</feature>
<dbReference type="Gramene" id="rna-gnl|WGS:JABURB|Cocit.L4066.1">
    <property type="protein sequence ID" value="cds-KAF7846591.1"/>
    <property type="gene ID" value="gene-BT93_L4066"/>
</dbReference>
<name>A0A8T0CGA7_CORYI</name>
<gene>
    <name evidence="2" type="ORF">BT93_L4066</name>
</gene>
<protein>
    <submittedName>
        <fullName evidence="2">Uncharacterized protein</fullName>
    </submittedName>
</protein>
<dbReference type="AlphaFoldDB" id="A0A8T0CGA7"/>
<accession>A0A8T0CGA7</accession>
<evidence type="ECO:0000313" key="3">
    <source>
        <dbReference type="Proteomes" id="UP000806378"/>
    </source>
</evidence>
<reference evidence="2" key="1">
    <citation type="submission" date="2020-05" db="EMBL/GenBank/DDBJ databases">
        <title>WGS assembly of Corymbia citriodora subspecies variegata.</title>
        <authorList>
            <person name="Barry K."/>
            <person name="Hundley H."/>
            <person name="Shu S."/>
            <person name="Jenkins J."/>
            <person name="Grimwood J."/>
            <person name="Baten A."/>
        </authorList>
    </citation>
    <scope>NUCLEOTIDE SEQUENCE</scope>
    <source>
        <strain evidence="2">CV2-018</strain>
    </source>
</reference>